<organism evidence="2 3">
    <name type="scientific">Candidatus Accumulibacter phosphatis</name>
    <dbReference type="NCBI Taxonomy" id="327160"/>
    <lineage>
        <taxon>Bacteria</taxon>
        <taxon>Pseudomonadati</taxon>
        <taxon>Pseudomonadota</taxon>
        <taxon>Betaproteobacteria</taxon>
        <taxon>Candidatus Accumulibacter</taxon>
    </lineage>
</organism>
<evidence type="ECO:0000313" key="3">
    <source>
        <dbReference type="Proteomes" id="UP000749010"/>
    </source>
</evidence>
<evidence type="ECO:0000259" key="1">
    <source>
        <dbReference type="Pfam" id="PF01548"/>
    </source>
</evidence>
<reference evidence="2 3" key="1">
    <citation type="submission" date="2019-03" db="EMBL/GenBank/DDBJ databases">
        <title>Metabolic reconstructions from genomes of highly enriched 'Candidatus Accumulibacter' and 'Candidatus Competibacter' bioreactor populations.</title>
        <authorList>
            <person name="Annavajhala M.K."/>
            <person name="Welles L."/>
            <person name="Abbas B."/>
            <person name="Sorokin D."/>
            <person name="Park H."/>
            <person name="Van Loosdrecht M."/>
            <person name="Chandran K."/>
        </authorList>
    </citation>
    <scope>NUCLEOTIDE SEQUENCE [LARGE SCALE GENOMIC DNA]</scope>
    <source>
        <strain evidence="2 3">SBR_S</strain>
    </source>
</reference>
<dbReference type="InterPro" id="IPR002525">
    <property type="entry name" value="Transp_IS110-like_N"/>
</dbReference>
<comment type="caution">
    <text evidence="2">The sequence shown here is derived from an EMBL/GenBank/DDBJ whole genome shotgun (WGS) entry which is preliminary data.</text>
</comment>
<keyword evidence="3" id="KW-1185">Reference proteome</keyword>
<accession>A0ABX1U1F9</accession>
<dbReference type="Proteomes" id="UP000749010">
    <property type="component" value="Unassembled WGS sequence"/>
</dbReference>
<feature type="domain" description="Transposase IS110-like N-terminal" evidence="1">
    <location>
        <begin position="13"/>
        <end position="114"/>
    </location>
</feature>
<dbReference type="RefSeq" id="WP_169068746.1">
    <property type="nucleotide sequence ID" value="NZ_SPMY01000131.1"/>
</dbReference>
<dbReference type="Pfam" id="PF01548">
    <property type="entry name" value="DEDD_Tnp_IS110"/>
    <property type="match status" value="1"/>
</dbReference>
<sequence>MTPEPNPEFAAFIGIDWADAKHDICLQAAGSRQREFAVLSHRPDAIDEWAAALRQRFHGQAVAVCLEIARGPLVYALQKHDFFVLFPVNPATLAKYRQAFQPSHAKADPADAQIALALEILLCHRDKL</sequence>
<gene>
    <name evidence="2" type="ORF">E4Q23_22920</name>
</gene>
<proteinExistence type="predicted"/>
<protein>
    <submittedName>
        <fullName evidence="2">IS110 family transposase</fullName>
    </submittedName>
</protein>
<dbReference type="EMBL" id="SPMY01000131">
    <property type="protein sequence ID" value="NMQ30359.1"/>
    <property type="molecule type" value="Genomic_DNA"/>
</dbReference>
<name>A0ABX1U1F9_9PROT</name>
<evidence type="ECO:0000313" key="2">
    <source>
        <dbReference type="EMBL" id="NMQ30359.1"/>
    </source>
</evidence>
<feature type="non-terminal residue" evidence="2">
    <location>
        <position position="128"/>
    </location>
</feature>